<gene>
    <name evidence="2" type="ORF">ACFFIT_00460</name>
</gene>
<accession>A0ABV6C901</accession>
<sequence>MTTETIEKEEIETTEVDVIQTLIALPPKKTVLDVFVNKENEAQLIIDQIKSHYKGLDDDLSTDNKRKTFKAEIKKIKTANSRLTEMRKEETRRLKELPNQMVATNNWIEAQLNAFYEELYKPLAKIEAEEKRIADEKKAKKKAEELAKQIELDHREALIMNAEFDMEREKARIKAEQEKKEANEKLQRELEEKAKAEAEYQAQLAIQQAKNAELEAIRAKEQAEKEKAEALAKAEEEKQAEIARINAENEAKEKARLDAEAKAKAEEEARKANIEHQRTINRAIIAKLEELGLDSEIATVVLKAMAKREIPNVTINY</sequence>
<dbReference type="EMBL" id="JBHLXE010000012">
    <property type="protein sequence ID" value="MFC0178585.1"/>
    <property type="molecule type" value="Genomic_DNA"/>
</dbReference>
<keyword evidence="3" id="KW-1185">Reference proteome</keyword>
<feature type="coiled-coil region" evidence="1">
    <location>
        <begin position="123"/>
        <end position="282"/>
    </location>
</feature>
<organism evidence="2 3">
    <name type="scientific">Thorsellia kenyensis</name>
    <dbReference type="NCBI Taxonomy" id="1549888"/>
    <lineage>
        <taxon>Bacteria</taxon>
        <taxon>Pseudomonadati</taxon>
        <taxon>Pseudomonadota</taxon>
        <taxon>Gammaproteobacteria</taxon>
        <taxon>Enterobacterales</taxon>
        <taxon>Thorselliaceae</taxon>
        <taxon>Thorsellia</taxon>
    </lineage>
</organism>
<proteinExistence type="predicted"/>
<name>A0ABV6C901_9GAMM</name>
<dbReference type="RefSeq" id="WP_385875381.1">
    <property type="nucleotide sequence ID" value="NZ_JBHLXE010000012.1"/>
</dbReference>
<evidence type="ECO:0000256" key="1">
    <source>
        <dbReference type="SAM" id="Coils"/>
    </source>
</evidence>
<evidence type="ECO:0000313" key="2">
    <source>
        <dbReference type="EMBL" id="MFC0178585.1"/>
    </source>
</evidence>
<protein>
    <submittedName>
        <fullName evidence="2">Uncharacterized protein</fullName>
    </submittedName>
</protein>
<dbReference type="Proteomes" id="UP001589758">
    <property type="component" value="Unassembled WGS sequence"/>
</dbReference>
<keyword evidence="1" id="KW-0175">Coiled coil</keyword>
<reference evidence="2 3" key="1">
    <citation type="submission" date="2024-09" db="EMBL/GenBank/DDBJ databases">
        <authorList>
            <person name="Sun Q."/>
            <person name="Mori K."/>
        </authorList>
    </citation>
    <scope>NUCLEOTIDE SEQUENCE [LARGE SCALE GENOMIC DNA]</scope>
    <source>
        <strain evidence="2 3">CCM 8545</strain>
    </source>
</reference>
<comment type="caution">
    <text evidence="2">The sequence shown here is derived from an EMBL/GenBank/DDBJ whole genome shotgun (WGS) entry which is preliminary data.</text>
</comment>
<evidence type="ECO:0000313" key="3">
    <source>
        <dbReference type="Proteomes" id="UP001589758"/>
    </source>
</evidence>